<dbReference type="InterPro" id="IPR025514">
    <property type="entry name" value="DUF4402"/>
</dbReference>
<evidence type="ECO:0000313" key="2">
    <source>
        <dbReference type="EMBL" id="RED17116.1"/>
    </source>
</evidence>
<keyword evidence="3" id="KW-1185">Reference proteome</keyword>
<feature type="signal peptide" evidence="1">
    <location>
        <begin position="1"/>
        <end position="26"/>
    </location>
</feature>
<sequence length="176" mass="19409">MWRHPIFFPVLLLAAMPIASPTAVLAQGACRLCEDTGPIMPQARPSRPLHIDIDTGIDFDRMALLDYQGGQAEIDPQTGQRRLTRLLDLGGLAMRGTVVIRGEPGRAVRVDLPDEVILRAPGGRRVELRDVRSDLPVQPRIGSDGQLRFSFGGRIIVDGEDVGNFRGRMRVSAEYE</sequence>
<dbReference type="OrthoDB" id="7407088at2"/>
<feature type="chain" id="PRO_5017800981" evidence="1">
    <location>
        <begin position="27"/>
        <end position="176"/>
    </location>
</feature>
<dbReference type="Proteomes" id="UP000256310">
    <property type="component" value="Unassembled WGS sequence"/>
</dbReference>
<protein>
    <submittedName>
        <fullName evidence="2">Uncharacterized protein DUF4402</fullName>
    </submittedName>
</protein>
<dbReference type="EMBL" id="QRDP01000004">
    <property type="protein sequence ID" value="RED17116.1"/>
    <property type="molecule type" value="Genomic_DNA"/>
</dbReference>
<evidence type="ECO:0000256" key="1">
    <source>
        <dbReference type="SAM" id="SignalP"/>
    </source>
</evidence>
<evidence type="ECO:0000313" key="3">
    <source>
        <dbReference type="Proteomes" id="UP000256310"/>
    </source>
</evidence>
<gene>
    <name evidence="2" type="ORF">DFR46_2152</name>
</gene>
<comment type="caution">
    <text evidence="2">The sequence shown here is derived from an EMBL/GenBank/DDBJ whole genome shotgun (WGS) entry which is preliminary data.</text>
</comment>
<reference evidence="2 3" key="1">
    <citation type="submission" date="2018-07" db="EMBL/GenBank/DDBJ databases">
        <title>Genomic Encyclopedia of Type Strains, Phase IV (KMG-IV): sequencing the most valuable type-strain genomes for metagenomic binning, comparative biology and taxonomic classification.</title>
        <authorList>
            <person name="Goeker M."/>
        </authorList>
    </citation>
    <scope>NUCLEOTIDE SEQUENCE [LARGE SCALE GENOMIC DNA]</scope>
    <source>
        <strain evidence="2 3">DSM 26725</strain>
    </source>
</reference>
<organism evidence="2 3">
    <name type="scientific">Parasphingopyxis lamellibrachiae</name>
    <dbReference type="NCBI Taxonomy" id="680125"/>
    <lineage>
        <taxon>Bacteria</taxon>
        <taxon>Pseudomonadati</taxon>
        <taxon>Pseudomonadota</taxon>
        <taxon>Alphaproteobacteria</taxon>
        <taxon>Sphingomonadales</taxon>
        <taxon>Sphingomonadaceae</taxon>
        <taxon>Parasphingopyxis</taxon>
    </lineage>
</organism>
<accession>A0A3D9FJ49</accession>
<proteinExistence type="predicted"/>
<name>A0A3D9FJ49_9SPHN</name>
<dbReference type="Pfam" id="PF14352">
    <property type="entry name" value="DUF4402"/>
    <property type="match status" value="1"/>
</dbReference>
<dbReference type="AlphaFoldDB" id="A0A3D9FJ49"/>
<keyword evidence="1" id="KW-0732">Signal</keyword>